<organism evidence="1 2">
    <name type="scientific">Nosema granulosis</name>
    <dbReference type="NCBI Taxonomy" id="83296"/>
    <lineage>
        <taxon>Eukaryota</taxon>
        <taxon>Fungi</taxon>
        <taxon>Fungi incertae sedis</taxon>
        <taxon>Microsporidia</taxon>
        <taxon>Nosematidae</taxon>
        <taxon>Nosema</taxon>
    </lineage>
</organism>
<reference evidence="1 2" key="1">
    <citation type="journal article" date="2020" name="Genome Biol. Evol.">
        <title>Comparative genomics of strictly vertically transmitted, feminizing microsporidia endosymbionts of amphipod crustaceans.</title>
        <authorList>
            <person name="Cormier A."/>
            <person name="Chebbi M.A."/>
            <person name="Giraud I."/>
            <person name="Wattier R."/>
            <person name="Teixeira M."/>
            <person name="Gilbert C."/>
            <person name="Rigaud T."/>
            <person name="Cordaux R."/>
        </authorList>
    </citation>
    <scope>NUCLEOTIDE SEQUENCE [LARGE SCALE GENOMIC DNA]</scope>
    <source>
        <strain evidence="1 2">Ou3-Ou53</strain>
    </source>
</reference>
<dbReference type="EMBL" id="SBJO01000006">
    <property type="protein sequence ID" value="KAF9764877.1"/>
    <property type="molecule type" value="Genomic_DNA"/>
</dbReference>
<feature type="non-terminal residue" evidence="1">
    <location>
        <position position="111"/>
    </location>
</feature>
<gene>
    <name evidence="1" type="ORF">NGRA_0208</name>
</gene>
<evidence type="ECO:0000313" key="2">
    <source>
        <dbReference type="Proteomes" id="UP000740883"/>
    </source>
</evidence>
<comment type="caution">
    <text evidence="1">The sequence shown here is derived from an EMBL/GenBank/DDBJ whole genome shotgun (WGS) entry which is preliminary data.</text>
</comment>
<dbReference type="AlphaFoldDB" id="A0A9P6H0S9"/>
<accession>A0A9P6H0S9</accession>
<dbReference type="OrthoDB" id="2193657at2759"/>
<name>A0A9P6H0S9_9MICR</name>
<keyword evidence="2" id="KW-1185">Reference proteome</keyword>
<evidence type="ECO:0000313" key="1">
    <source>
        <dbReference type="EMBL" id="KAF9764877.1"/>
    </source>
</evidence>
<dbReference type="Proteomes" id="UP000740883">
    <property type="component" value="Unassembled WGS sequence"/>
</dbReference>
<protein>
    <submittedName>
        <fullName evidence="1">Uncharacterized protein</fullName>
    </submittedName>
</protein>
<sequence>MIRAINEHAISLLNYYVGVINLEPGDYQKLDQEIRQILVKHNIHKQPASKERLYLPRDQMGRGLHSCEFRSEQMLWQLYNTLMRSKCPTLRREAILKAEERNCTHLLTIES</sequence>
<proteinExistence type="predicted"/>